<accession>J4H4F3</accession>
<dbReference type="HOGENOM" id="CLU_026673_16_5_1"/>
<dbReference type="SUPFAM" id="SSF51735">
    <property type="entry name" value="NAD(P)-binding Rossmann-fold domains"/>
    <property type="match status" value="1"/>
</dbReference>
<dbReference type="AlphaFoldDB" id="J4H4F3"/>
<reference evidence="2 3" key="1">
    <citation type="journal article" date="2012" name="Appl. Environ. Microbiol.">
        <title>Short-read sequencing for genomic analysis of the brown rot fungus Fibroporia radiculosa.</title>
        <authorList>
            <person name="Tang J.D."/>
            <person name="Perkins A.D."/>
            <person name="Sonstegard T.S."/>
            <person name="Schroeder S.G."/>
            <person name="Burgess S.C."/>
            <person name="Diehl S.V."/>
        </authorList>
    </citation>
    <scope>NUCLEOTIDE SEQUENCE [LARGE SCALE GENOMIC DNA]</scope>
    <source>
        <strain evidence="2 3">TFFH 294</strain>
    </source>
</reference>
<dbReference type="InterPro" id="IPR047122">
    <property type="entry name" value="Trans-enoyl_RdTase-like"/>
</dbReference>
<dbReference type="SUPFAM" id="SSF50129">
    <property type="entry name" value="GroES-like"/>
    <property type="match status" value="1"/>
</dbReference>
<dbReference type="InterPro" id="IPR020843">
    <property type="entry name" value="ER"/>
</dbReference>
<dbReference type="PANTHER" id="PTHR45348">
    <property type="entry name" value="HYPOTHETICAL OXIDOREDUCTASE (EUROFUNG)"/>
    <property type="match status" value="1"/>
</dbReference>
<dbReference type="GO" id="GO:0016651">
    <property type="term" value="F:oxidoreductase activity, acting on NAD(P)H"/>
    <property type="evidence" value="ECO:0007669"/>
    <property type="project" value="InterPro"/>
</dbReference>
<gene>
    <name evidence="2" type="ORF">FIBRA_07090</name>
</gene>
<dbReference type="Pfam" id="PF08240">
    <property type="entry name" value="ADH_N"/>
    <property type="match status" value="1"/>
</dbReference>
<dbReference type="EMBL" id="HE797171">
    <property type="protein sequence ID" value="CCM04894.1"/>
    <property type="molecule type" value="Genomic_DNA"/>
</dbReference>
<evidence type="ECO:0000259" key="1">
    <source>
        <dbReference type="SMART" id="SM00829"/>
    </source>
</evidence>
<dbReference type="InterPro" id="IPR036291">
    <property type="entry name" value="NAD(P)-bd_dom_sf"/>
</dbReference>
<feature type="domain" description="Enoyl reductase (ER)" evidence="1">
    <location>
        <begin position="14"/>
        <end position="339"/>
    </location>
</feature>
<dbReference type="RefSeq" id="XP_012184177.1">
    <property type="nucleotide sequence ID" value="XM_012328787.1"/>
</dbReference>
<dbReference type="Proteomes" id="UP000006352">
    <property type="component" value="Unassembled WGS sequence"/>
</dbReference>
<organism evidence="2 3">
    <name type="scientific">Fibroporia radiculosa</name>
    <dbReference type="NCBI Taxonomy" id="599839"/>
    <lineage>
        <taxon>Eukaryota</taxon>
        <taxon>Fungi</taxon>
        <taxon>Dikarya</taxon>
        <taxon>Basidiomycota</taxon>
        <taxon>Agaricomycotina</taxon>
        <taxon>Agaricomycetes</taxon>
        <taxon>Polyporales</taxon>
        <taxon>Fibroporiaceae</taxon>
        <taxon>Fibroporia</taxon>
    </lineage>
</organism>
<dbReference type="PANTHER" id="PTHR45348:SF2">
    <property type="entry name" value="ZINC-TYPE ALCOHOL DEHYDROGENASE-LIKE PROTEIN C2E1P3.01"/>
    <property type="match status" value="1"/>
</dbReference>
<dbReference type="Pfam" id="PF00107">
    <property type="entry name" value="ADH_zinc_N"/>
    <property type="match status" value="1"/>
</dbReference>
<dbReference type="STRING" id="599839.J4H4F3"/>
<dbReference type="GeneID" id="24099805"/>
<sequence length="345" mass="36568">MSRQKALFLTAAKGSFAVGTAAVPQPGPGQILIKIYATALNPVDWKIQVHDFFIREYPTILGIDIAGTVTDVGEGVSGFKLGDRVITEAPIGESDQASFQQFTLASVNVTAKIPASLSFEEAASIPLGLTTAAVGLYNRVGGIGLFPPWEEGGRGLYRGKPFVVMGGASSVGQYVIQLARLSGFNPIITTASKSNADYLAALGATHILDRSLSPDAIRTEVSKITSAPIEAIYDAVSFPETQNLAYDILAPGGCLIIDYQLAIDEARKTSDKRVEYVYGIVHAPAARTLGASLFAKLSHLLIEGAIRPNRVEMLPNGLEGIISGLERLQKGVSNVKLIALPQETS</sequence>
<dbReference type="InterPro" id="IPR011032">
    <property type="entry name" value="GroES-like_sf"/>
</dbReference>
<name>J4H4F3_9APHY</name>
<dbReference type="CDD" id="cd08249">
    <property type="entry name" value="enoyl_reductase_like"/>
    <property type="match status" value="1"/>
</dbReference>
<dbReference type="SMART" id="SM00829">
    <property type="entry name" value="PKS_ER"/>
    <property type="match status" value="1"/>
</dbReference>
<dbReference type="InterPro" id="IPR013154">
    <property type="entry name" value="ADH-like_N"/>
</dbReference>
<dbReference type="Gene3D" id="3.40.50.720">
    <property type="entry name" value="NAD(P)-binding Rossmann-like Domain"/>
    <property type="match status" value="1"/>
</dbReference>
<dbReference type="InterPro" id="IPR013149">
    <property type="entry name" value="ADH-like_C"/>
</dbReference>
<keyword evidence="3" id="KW-1185">Reference proteome</keyword>
<evidence type="ECO:0000313" key="3">
    <source>
        <dbReference type="Proteomes" id="UP000006352"/>
    </source>
</evidence>
<proteinExistence type="predicted"/>
<dbReference type="Gene3D" id="3.90.180.10">
    <property type="entry name" value="Medium-chain alcohol dehydrogenases, catalytic domain"/>
    <property type="match status" value="1"/>
</dbReference>
<dbReference type="OrthoDB" id="3233595at2759"/>
<protein>
    <recommendedName>
        <fullName evidence="1">Enoyl reductase (ER) domain-containing protein</fullName>
    </recommendedName>
</protein>
<evidence type="ECO:0000313" key="2">
    <source>
        <dbReference type="EMBL" id="CCM04894.1"/>
    </source>
</evidence>
<dbReference type="InParanoid" id="J4H4F3"/>